<dbReference type="AlphaFoldDB" id="A0A510J7C3"/>
<protein>
    <recommendedName>
        <fullName evidence="2">peptidylprolyl isomerase</fullName>
        <ecNumber evidence="2">5.2.1.8</ecNumber>
    </recommendedName>
</protein>
<keyword evidence="3 6" id="KW-0732">Signal</keyword>
<proteinExistence type="predicted"/>
<feature type="domain" description="PpiC" evidence="7">
    <location>
        <begin position="127"/>
        <end position="256"/>
    </location>
</feature>
<dbReference type="SUPFAM" id="SSF109998">
    <property type="entry name" value="Triger factor/SurA peptide-binding domain-like"/>
    <property type="match status" value="1"/>
</dbReference>
<gene>
    <name evidence="8" type="ORF">JCM16774_0024</name>
</gene>
<evidence type="ECO:0000256" key="6">
    <source>
        <dbReference type="SAM" id="SignalP"/>
    </source>
</evidence>
<dbReference type="KEGG" id="lgo:JCM16774_0024"/>
<organism evidence="8 9">
    <name type="scientific">Pseudoleptotrichia goodfellowii</name>
    <dbReference type="NCBI Taxonomy" id="157692"/>
    <lineage>
        <taxon>Bacteria</taxon>
        <taxon>Fusobacteriati</taxon>
        <taxon>Fusobacteriota</taxon>
        <taxon>Fusobacteriia</taxon>
        <taxon>Fusobacteriales</taxon>
        <taxon>Leptotrichiaceae</taxon>
        <taxon>Pseudoleptotrichia</taxon>
    </lineage>
</organism>
<keyword evidence="5" id="KW-0413">Isomerase</keyword>
<dbReference type="InterPro" id="IPR000297">
    <property type="entry name" value="PPIase_PpiC"/>
</dbReference>
<dbReference type="EMBL" id="AP019822">
    <property type="protein sequence ID" value="BBM35119.1"/>
    <property type="molecule type" value="Genomic_DNA"/>
</dbReference>
<evidence type="ECO:0000256" key="5">
    <source>
        <dbReference type="ARBA" id="ARBA00023235"/>
    </source>
</evidence>
<dbReference type="InterPro" id="IPR050245">
    <property type="entry name" value="PrsA_foldase"/>
</dbReference>
<evidence type="ECO:0000313" key="8">
    <source>
        <dbReference type="EMBL" id="BBM35119.1"/>
    </source>
</evidence>
<dbReference type="Pfam" id="PF13145">
    <property type="entry name" value="Rotamase_2"/>
    <property type="match status" value="1"/>
</dbReference>
<dbReference type="PANTHER" id="PTHR47245">
    <property type="entry name" value="PEPTIDYLPROLYL ISOMERASE"/>
    <property type="match status" value="1"/>
</dbReference>
<feature type="chain" id="PRO_5022036636" description="peptidylprolyl isomerase" evidence="6">
    <location>
        <begin position="20"/>
        <end position="299"/>
    </location>
</feature>
<dbReference type="InterPro" id="IPR046357">
    <property type="entry name" value="PPIase_dom_sf"/>
</dbReference>
<evidence type="ECO:0000313" key="9">
    <source>
        <dbReference type="Proteomes" id="UP000321606"/>
    </source>
</evidence>
<evidence type="ECO:0000256" key="2">
    <source>
        <dbReference type="ARBA" id="ARBA00013194"/>
    </source>
</evidence>
<reference evidence="8 9" key="1">
    <citation type="submission" date="2019-07" db="EMBL/GenBank/DDBJ databases">
        <title>Complete Genome Sequence of Leptotrichia goodfellowii Strain JCM 16774.</title>
        <authorList>
            <person name="Watanabe S."/>
            <person name="Cui L."/>
        </authorList>
    </citation>
    <scope>NUCLEOTIDE SEQUENCE [LARGE SCALE GENOMIC DNA]</scope>
    <source>
        <strain evidence="8 9">JCM16774</strain>
    </source>
</reference>
<keyword evidence="4" id="KW-0697">Rotamase</keyword>
<dbReference type="Gene3D" id="3.10.50.40">
    <property type="match status" value="1"/>
</dbReference>
<dbReference type="PANTHER" id="PTHR47245:SF1">
    <property type="entry name" value="FOLDASE PROTEIN PRSA"/>
    <property type="match status" value="1"/>
</dbReference>
<dbReference type="GO" id="GO:0003755">
    <property type="term" value="F:peptidyl-prolyl cis-trans isomerase activity"/>
    <property type="evidence" value="ECO:0007669"/>
    <property type="project" value="UniProtKB-KW"/>
</dbReference>
<feature type="signal peptide" evidence="6">
    <location>
        <begin position="1"/>
        <end position="19"/>
    </location>
</feature>
<evidence type="ECO:0000256" key="1">
    <source>
        <dbReference type="ARBA" id="ARBA00000971"/>
    </source>
</evidence>
<evidence type="ECO:0000256" key="4">
    <source>
        <dbReference type="ARBA" id="ARBA00023110"/>
    </source>
</evidence>
<dbReference type="PROSITE" id="PS51257">
    <property type="entry name" value="PROKAR_LIPOPROTEIN"/>
    <property type="match status" value="1"/>
</dbReference>
<dbReference type="OrthoDB" id="82234at2"/>
<accession>A0A510J7C3</accession>
<dbReference type="SUPFAM" id="SSF54534">
    <property type="entry name" value="FKBP-like"/>
    <property type="match status" value="1"/>
</dbReference>
<dbReference type="InterPro" id="IPR027304">
    <property type="entry name" value="Trigger_fact/SurA_dom_sf"/>
</dbReference>
<dbReference type="RefSeq" id="WP_146966260.1">
    <property type="nucleotide sequence ID" value="NZ_AP019822.1"/>
</dbReference>
<dbReference type="STRING" id="714315.GCA_000516535_00026"/>
<evidence type="ECO:0000256" key="3">
    <source>
        <dbReference type="ARBA" id="ARBA00022729"/>
    </source>
</evidence>
<name>A0A510J7C3_9FUSO</name>
<comment type="catalytic activity">
    <reaction evidence="1">
        <text>[protein]-peptidylproline (omega=180) = [protein]-peptidylproline (omega=0)</text>
        <dbReference type="Rhea" id="RHEA:16237"/>
        <dbReference type="Rhea" id="RHEA-COMP:10747"/>
        <dbReference type="Rhea" id="RHEA-COMP:10748"/>
        <dbReference type="ChEBI" id="CHEBI:83833"/>
        <dbReference type="ChEBI" id="CHEBI:83834"/>
        <dbReference type="EC" id="5.2.1.8"/>
    </reaction>
</comment>
<evidence type="ECO:0000259" key="7">
    <source>
        <dbReference type="Pfam" id="PF13145"/>
    </source>
</evidence>
<dbReference type="EC" id="5.2.1.8" evidence="2"/>
<dbReference type="Proteomes" id="UP000321606">
    <property type="component" value="Chromosome"/>
</dbReference>
<sequence length="299" mass="33489">MKNKIKILIVTVLCILALACGNTRGKSGKVVFESEDKKIKVYESEVNFQLERELEAAGAELKDVPKEQLEQMKLNIVKNIATTRAFALKAKEKKLDKDKKYTEGVEFTKENFLASVAMIDRLSSVNVTDDEAKKIYEANLKNFERPEDSVRLQLIVTPASEKDKAEAALKEAKANPGKFGELVRKYTGVQNGSTGETDEIPMSALAEKYAPISEAVKNAQKGQIIDNVIIVGDEAYIVKVLEKNPKGVVAFDVVKDQIKAQMKASKRQEETQKFMEDVTREFKLDKINKDTVKLPETKK</sequence>